<gene>
    <name evidence="6" type="ORF">FOZ62_023370</name>
</gene>
<feature type="region of interest" description="Disordered" evidence="4">
    <location>
        <begin position="362"/>
        <end position="386"/>
    </location>
</feature>
<name>A0A7J6RLG8_PEROL</name>
<dbReference type="InterPro" id="IPR012340">
    <property type="entry name" value="NA-bd_OB-fold"/>
</dbReference>
<comment type="similarity">
    <text evidence="1">Belongs to the universal ribosomal protein uS17 family.</text>
</comment>
<evidence type="ECO:0000256" key="3">
    <source>
        <dbReference type="ARBA" id="ARBA00023274"/>
    </source>
</evidence>
<feature type="signal peptide" evidence="5">
    <location>
        <begin position="1"/>
        <end position="18"/>
    </location>
</feature>
<evidence type="ECO:0000313" key="6">
    <source>
        <dbReference type="EMBL" id="KAF4721604.1"/>
    </source>
</evidence>
<dbReference type="CDD" id="cd00364">
    <property type="entry name" value="Ribosomal_uS17"/>
    <property type="match status" value="1"/>
</dbReference>
<evidence type="ECO:0000256" key="4">
    <source>
        <dbReference type="SAM" id="MobiDB-lite"/>
    </source>
</evidence>
<reference evidence="6 7" key="1">
    <citation type="submission" date="2020-04" db="EMBL/GenBank/DDBJ databases">
        <title>Perkinsus olseni comparative genomics.</title>
        <authorList>
            <person name="Bogema D.R."/>
        </authorList>
    </citation>
    <scope>NUCLEOTIDE SEQUENCE [LARGE SCALE GENOMIC DNA]</scope>
    <source>
        <strain evidence="6">ATCC PRA-205</strain>
    </source>
</reference>
<dbReference type="Pfam" id="PF00366">
    <property type="entry name" value="Ribosomal_S17"/>
    <property type="match status" value="1"/>
</dbReference>
<comment type="caution">
    <text evidence="6">The sequence shown here is derived from an EMBL/GenBank/DDBJ whole genome shotgun (WGS) entry which is preliminary data.</text>
</comment>
<dbReference type="GO" id="GO:0003735">
    <property type="term" value="F:structural constituent of ribosome"/>
    <property type="evidence" value="ECO:0007669"/>
    <property type="project" value="InterPro"/>
</dbReference>
<dbReference type="InterPro" id="IPR000266">
    <property type="entry name" value="Ribosomal_uS17"/>
</dbReference>
<evidence type="ECO:0000256" key="2">
    <source>
        <dbReference type="ARBA" id="ARBA00022980"/>
    </source>
</evidence>
<evidence type="ECO:0000256" key="1">
    <source>
        <dbReference type="ARBA" id="ARBA00010254"/>
    </source>
</evidence>
<accession>A0A7J6RLG8</accession>
<dbReference type="GO" id="GO:1990904">
    <property type="term" value="C:ribonucleoprotein complex"/>
    <property type="evidence" value="ECO:0007669"/>
    <property type="project" value="UniProtKB-KW"/>
</dbReference>
<keyword evidence="5" id="KW-0732">Signal</keyword>
<evidence type="ECO:0000313" key="7">
    <source>
        <dbReference type="Proteomes" id="UP000574390"/>
    </source>
</evidence>
<dbReference type="Proteomes" id="UP000574390">
    <property type="component" value="Unassembled WGS sequence"/>
</dbReference>
<dbReference type="GO" id="GO:0005840">
    <property type="term" value="C:ribosome"/>
    <property type="evidence" value="ECO:0007669"/>
    <property type="project" value="UniProtKB-KW"/>
</dbReference>
<keyword evidence="2" id="KW-0689">Ribosomal protein</keyword>
<evidence type="ECO:0008006" key="8">
    <source>
        <dbReference type="Google" id="ProtNLM"/>
    </source>
</evidence>
<proteinExistence type="inferred from homology"/>
<keyword evidence="3" id="KW-0687">Ribonucleoprotein</keyword>
<evidence type="ECO:0000256" key="5">
    <source>
        <dbReference type="SAM" id="SignalP"/>
    </source>
</evidence>
<dbReference type="SUPFAM" id="SSF50249">
    <property type="entry name" value="Nucleic acid-binding proteins"/>
    <property type="match status" value="1"/>
</dbReference>
<organism evidence="6 7">
    <name type="scientific">Perkinsus olseni</name>
    <name type="common">Perkinsus atlanticus</name>
    <dbReference type="NCBI Taxonomy" id="32597"/>
    <lineage>
        <taxon>Eukaryota</taxon>
        <taxon>Sar</taxon>
        <taxon>Alveolata</taxon>
        <taxon>Perkinsozoa</taxon>
        <taxon>Perkinsea</taxon>
        <taxon>Perkinsida</taxon>
        <taxon>Perkinsidae</taxon>
        <taxon>Perkinsus</taxon>
    </lineage>
</organism>
<sequence length="386" mass="42768">MMNSFLPLVLVLISSVMALKTATSRASAPAAAAAVQRRIDAFEPDPWSHLCTINYFTAGKPYKVSIGSSTDPRYGRKDNFFYISTEVPNEDGKISLSYSALGDDGTFRLEIGSGRPEDKGLDETAGKEELHALLGDINPFDHLLGDLEAKFNATDCRGMADHIENTPAEGYDSGKEWLPQFVTERSSKWPTAMLVEHEAMDGWHTSCGKVGMVAGEIVDVAHWRGRLKSISEGGGKVMIVDCCHGGESKLVESGAADMKNKMPGNEMIGFVVNDKHPKSVRVFCDRFMHVMRYKKTFRYTKKVWAHDENSECRLGDIVQVQPLGYRMGPMKTYVVRTILHQEPRDAADKSCLRGSDARNLVVAHGEDEQQNFDNVDPAESKEPMQA</sequence>
<dbReference type="AlphaFoldDB" id="A0A7J6RLG8"/>
<protein>
    <recommendedName>
        <fullName evidence="8">30S ribosomal protein S17</fullName>
    </recommendedName>
</protein>
<dbReference type="GO" id="GO:0006412">
    <property type="term" value="P:translation"/>
    <property type="evidence" value="ECO:0007669"/>
    <property type="project" value="InterPro"/>
</dbReference>
<dbReference type="Gene3D" id="2.40.50.140">
    <property type="entry name" value="Nucleic acid-binding proteins"/>
    <property type="match status" value="1"/>
</dbReference>
<feature type="chain" id="PRO_5029793315" description="30S ribosomal protein S17" evidence="5">
    <location>
        <begin position="19"/>
        <end position="386"/>
    </location>
</feature>
<dbReference type="EMBL" id="JABANM010021196">
    <property type="protein sequence ID" value="KAF4721604.1"/>
    <property type="molecule type" value="Genomic_DNA"/>
</dbReference>